<dbReference type="SUPFAM" id="SSF55781">
    <property type="entry name" value="GAF domain-like"/>
    <property type="match status" value="1"/>
</dbReference>
<comment type="caution">
    <text evidence="4">The sequence shown here is derived from an EMBL/GenBank/DDBJ whole genome shotgun (WGS) entry which is preliminary data.</text>
</comment>
<dbReference type="Proteomes" id="UP001501612">
    <property type="component" value="Unassembled WGS sequence"/>
</dbReference>
<keyword evidence="2" id="KW-0804">Transcription</keyword>
<evidence type="ECO:0000313" key="4">
    <source>
        <dbReference type="EMBL" id="GAA1916457.1"/>
    </source>
</evidence>
<evidence type="ECO:0000256" key="1">
    <source>
        <dbReference type="ARBA" id="ARBA00023015"/>
    </source>
</evidence>
<dbReference type="InterPro" id="IPR005561">
    <property type="entry name" value="ANTAR"/>
</dbReference>
<dbReference type="InterPro" id="IPR003018">
    <property type="entry name" value="GAF"/>
</dbReference>
<reference evidence="5" key="1">
    <citation type="journal article" date="2019" name="Int. J. Syst. Evol. Microbiol.">
        <title>The Global Catalogue of Microorganisms (GCM) 10K type strain sequencing project: providing services to taxonomists for standard genome sequencing and annotation.</title>
        <authorList>
            <consortium name="The Broad Institute Genomics Platform"/>
            <consortium name="The Broad Institute Genome Sequencing Center for Infectious Disease"/>
            <person name="Wu L."/>
            <person name="Ma J."/>
        </authorList>
    </citation>
    <scope>NUCLEOTIDE SEQUENCE [LARGE SCALE GENOMIC DNA]</scope>
    <source>
        <strain evidence="5">JCM 14046</strain>
    </source>
</reference>
<dbReference type="InterPro" id="IPR036388">
    <property type="entry name" value="WH-like_DNA-bd_sf"/>
</dbReference>
<evidence type="ECO:0000259" key="3">
    <source>
        <dbReference type="SMART" id="SM01012"/>
    </source>
</evidence>
<keyword evidence="1" id="KW-0805">Transcription regulation</keyword>
<keyword evidence="5" id="KW-1185">Reference proteome</keyword>
<organism evidence="4 5">
    <name type="scientific">Nocardioides lentus</name>
    <dbReference type="NCBI Taxonomy" id="338077"/>
    <lineage>
        <taxon>Bacteria</taxon>
        <taxon>Bacillati</taxon>
        <taxon>Actinomycetota</taxon>
        <taxon>Actinomycetes</taxon>
        <taxon>Propionibacteriales</taxon>
        <taxon>Nocardioidaceae</taxon>
        <taxon>Nocardioides</taxon>
    </lineage>
</organism>
<dbReference type="EMBL" id="BAAAMY010000004">
    <property type="protein sequence ID" value="GAA1916457.1"/>
    <property type="molecule type" value="Genomic_DNA"/>
</dbReference>
<proteinExistence type="predicted"/>
<dbReference type="Pfam" id="PF13185">
    <property type="entry name" value="GAF_2"/>
    <property type="match status" value="1"/>
</dbReference>
<dbReference type="Gene3D" id="1.10.10.10">
    <property type="entry name" value="Winged helix-like DNA-binding domain superfamily/Winged helix DNA-binding domain"/>
    <property type="match status" value="1"/>
</dbReference>
<feature type="domain" description="ANTAR" evidence="3">
    <location>
        <begin position="180"/>
        <end position="235"/>
    </location>
</feature>
<protein>
    <submittedName>
        <fullName evidence="4">GAF domain-containing protein</fullName>
    </submittedName>
</protein>
<dbReference type="Gene3D" id="3.30.450.40">
    <property type="match status" value="1"/>
</dbReference>
<dbReference type="InterPro" id="IPR029016">
    <property type="entry name" value="GAF-like_dom_sf"/>
</dbReference>
<accession>A0ABP5AKG0</accession>
<evidence type="ECO:0000313" key="5">
    <source>
        <dbReference type="Proteomes" id="UP001501612"/>
    </source>
</evidence>
<gene>
    <name evidence="4" type="ORF">GCM10009737_17400</name>
</gene>
<sequence length="247" mass="25908">MSDDARVPSRRAALLARVLRFDAGGVDVAATLHEICCVPVEDMGADGAVLTMMTPSAARLGQAIAGAYDATSRAWEELQVTLGEGPSADAFASGRPVLVPDLDEVVQRWPGFASEALDAGLAAVHAFPVQLGGIRYGVLTTYGRRPAPLGADDQACLLELADIATVVLLDTVEEGTVDSVAPRLLDAMDVHTEVYQAQGMVMVQLDVGLAEALARMRAHAFATGSSLTDLARGIVAGEIRLSDEERP</sequence>
<name>A0ABP5AKG0_9ACTN</name>
<evidence type="ECO:0000256" key="2">
    <source>
        <dbReference type="ARBA" id="ARBA00023163"/>
    </source>
</evidence>
<dbReference type="SMART" id="SM01012">
    <property type="entry name" value="ANTAR"/>
    <property type="match status" value="1"/>
</dbReference>
<dbReference type="RefSeq" id="WP_344006189.1">
    <property type="nucleotide sequence ID" value="NZ_BAAAMY010000004.1"/>
</dbReference>
<dbReference type="Pfam" id="PF03861">
    <property type="entry name" value="ANTAR"/>
    <property type="match status" value="1"/>
</dbReference>